<dbReference type="Proteomes" id="UP000671914">
    <property type="component" value="Chromosome"/>
</dbReference>
<evidence type="ECO:0000256" key="1">
    <source>
        <dbReference type="SAM" id="Phobius"/>
    </source>
</evidence>
<proteinExistence type="predicted"/>
<organism evidence="2 3">
    <name type="scientific">Agromyces archimandritae</name>
    <dbReference type="NCBI Taxonomy" id="2781962"/>
    <lineage>
        <taxon>Bacteria</taxon>
        <taxon>Bacillati</taxon>
        <taxon>Actinomycetota</taxon>
        <taxon>Actinomycetes</taxon>
        <taxon>Micrococcales</taxon>
        <taxon>Microbacteriaceae</taxon>
        <taxon>Agromyces</taxon>
    </lineage>
</organism>
<dbReference type="RefSeq" id="WP_210898668.1">
    <property type="nucleotide sequence ID" value="NZ_CP071696.1"/>
</dbReference>
<feature type="transmembrane region" description="Helical" evidence="1">
    <location>
        <begin position="175"/>
        <end position="202"/>
    </location>
</feature>
<keyword evidence="3" id="KW-1185">Reference proteome</keyword>
<dbReference type="KEGG" id="aarc:G127AT_00245"/>
<feature type="transmembrane region" description="Helical" evidence="1">
    <location>
        <begin position="45"/>
        <end position="62"/>
    </location>
</feature>
<sequence>MTDADAAVRTARSDARLAWTVGGGLLVAAVAIPPALAYALPGSGVVGAVCLAAAFLLFALGIRGAGSVSANRPLGTGALIALGVLVLARMILDPVLTEALVSSGQSGLVTALSLAGDLVALALALIASVQILRAGMLPAPWHRAPFIVVLGLAGLGLIEALLGAAGSALSAAPVLAAWMVGLDVLARTSAAVFLGVLAIVLADRLAAARPAPLVGGRAG</sequence>
<feature type="transmembrane region" description="Helical" evidence="1">
    <location>
        <begin position="144"/>
        <end position="169"/>
    </location>
</feature>
<name>A0A975INM2_9MICO</name>
<accession>A0A975INM2</accession>
<feature type="transmembrane region" description="Helical" evidence="1">
    <location>
        <begin position="17"/>
        <end position="39"/>
    </location>
</feature>
<feature type="transmembrane region" description="Helical" evidence="1">
    <location>
        <begin position="74"/>
        <end position="92"/>
    </location>
</feature>
<keyword evidence="1" id="KW-0472">Membrane</keyword>
<dbReference type="AlphaFoldDB" id="A0A975INM2"/>
<protein>
    <submittedName>
        <fullName evidence="2">Uncharacterized protein</fullName>
    </submittedName>
</protein>
<keyword evidence="1" id="KW-0812">Transmembrane</keyword>
<dbReference type="EMBL" id="CP071696">
    <property type="protein sequence ID" value="QTX04748.1"/>
    <property type="molecule type" value="Genomic_DNA"/>
</dbReference>
<reference evidence="2" key="1">
    <citation type="submission" date="2021-03" db="EMBL/GenBank/DDBJ databases">
        <title>Agromyces archimandritus sp. nov., isolated from the cockroach Archimandrita tessellata.</title>
        <authorList>
            <person name="Guzman J."/>
            <person name="Ortuzar M."/>
            <person name="Poehlein A."/>
            <person name="Daniel R."/>
            <person name="Trujillo M."/>
            <person name="Vilcinskas A."/>
        </authorList>
    </citation>
    <scope>NUCLEOTIDE SEQUENCE</scope>
    <source>
        <strain evidence="2">G127AT</strain>
    </source>
</reference>
<gene>
    <name evidence="2" type="ORF">G127AT_00245</name>
</gene>
<evidence type="ECO:0000313" key="2">
    <source>
        <dbReference type="EMBL" id="QTX04748.1"/>
    </source>
</evidence>
<keyword evidence="1" id="KW-1133">Transmembrane helix</keyword>
<evidence type="ECO:0000313" key="3">
    <source>
        <dbReference type="Proteomes" id="UP000671914"/>
    </source>
</evidence>
<feature type="transmembrane region" description="Helical" evidence="1">
    <location>
        <begin position="112"/>
        <end position="132"/>
    </location>
</feature>